<name>A0ABP9BKT2_9SPHI</name>
<comment type="subcellular location">
    <subcellularLocation>
        <location evidence="1">Cell membrane</location>
        <topology evidence="1">Multi-pass membrane protein</topology>
    </subcellularLocation>
</comment>
<keyword evidence="3 6" id="KW-0812">Transmembrane</keyword>
<feature type="transmembrane region" description="Helical" evidence="6">
    <location>
        <begin position="46"/>
        <end position="66"/>
    </location>
</feature>
<keyword evidence="4 6" id="KW-1133">Transmembrane helix</keyword>
<evidence type="ECO:0000256" key="3">
    <source>
        <dbReference type="ARBA" id="ARBA00022692"/>
    </source>
</evidence>
<feature type="transmembrane region" description="Helical" evidence="6">
    <location>
        <begin position="127"/>
        <end position="149"/>
    </location>
</feature>
<evidence type="ECO:0000256" key="6">
    <source>
        <dbReference type="SAM" id="Phobius"/>
    </source>
</evidence>
<evidence type="ECO:0000256" key="5">
    <source>
        <dbReference type="ARBA" id="ARBA00023136"/>
    </source>
</evidence>
<accession>A0ABP9BKT2</accession>
<keyword evidence="8" id="KW-1185">Reference proteome</keyword>
<feature type="transmembrane region" description="Helical" evidence="6">
    <location>
        <begin position="12"/>
        <end position="34"/>
    </location>
</feature>
<feature type="transmembrane region" description="Helical" evidence="6">
    <location>
        <begin position="155"/>
        <end position="172"/>
    </location>
</feature>
<organism evidence="7 8">
    <name type="scientific">Olivibacter ginsenosidimutans</name>
    <dbReference type="NCBI Taxonomy" id="1176537"/>
    <lineage>
        <taxon>Bacteria</taxon>
        <taxon>Pseudomonadati</taxon>
        <taxon>Bacteroidota</taxon>
        <taxon>Sphingobacteriia</taxon>
        <taxon>Sphingobacteriales</taxon>
        <taxon>Sphingobacteriaceae</taxon>
        <taxon>Olivibacter</taxon>
    </lineage>
</organism>
<evidence type="ECO:0000256" key="4">
    <source>
        <dbReference type="ARBA" id="ARBA00022989"/>
    </source>
</evidence>
<feature type="transmembrane region" description="Helical" evidence="6">
    <location>
        <begin position="86"/>
        <end position="106"/>
    </location>
</feature>
<dbReference type="PANTHER" id="PTHR40277:SF1">
    <property type="entry name" value="BLL5419 PROTEIN"/>
    <property type="match status" value="1"/>
</dbReference>
<dbReference type="Pfam" id="PF03706">
    <property type="entry name" value="LPG_synthase_TM"/>
    <property type="match status" value="1"/>
</dbReference>
<dbReference type="InterPro" id="IPR022791">
    <property type="entry name" value="L-PG_synthase/AglD"/>
</dbReference>
<keyword evidence="2" id="KW-1003">Cell membrane</keyword>
<feature type="transmembrane region" description="Helical" evidence="6">
    <location>
        <begin position="259"/>
        <end position="282"/>
    </location>
</feature>
<evidence type="ECO:0000256" key="2">
    <source>
        <dbReference type="ARBA" id="ARBA00022475"/>
    </source>
</evidence>
<feature type="transmembrane region" description="Helical" evidence="6">
    <location>
        <begin position="192"/>
        <end position="209"/>
    </location>
</feature>
<reference evidence="8" key="1">
    <citation type="journal article" date="2019" name="Int. J. Syst. Evol. Microbiol.">
        <title>The Global Catalogue of Microorganisms (GCM) 10K type strain sequencing project: providing services to taxonomists for standard genome sequencing and annotation.</title>
        <authorList>
            <consortium name="The Broad Institute Genomics Platform"/>
            <consortium name="The Broad Institute Genome Sequencing Center for Infectious Disease"/>
            <person name="Wu L."/>
            <person name="Ma J."/>
        </authorList>
    </citation>
    <scope>NUCLEOTIDE SEQUENCE [LARGE SCALE GENOMIC DNA]</scope>
    <source>
        <strain evidence="8">JCM 18200</strain>
    </source>
</reference>
<comment type="caution">
    <text evidence="7">The sequence shown here is derived from an EMBL/GenBank/DDBJ whole genome shotgun (WGS) entry which is preliminary data.</text>
</comment>
<evidence type="ECO:0000313" key="8">
    <source>
        <dbReference type="Proteomes" id="UP001501411"/>
    </source>
</evidence>
<evidence type="ECO:0000313" key="7">
    <source>
        <dbReference type="EMBL" id="GAA4796845.1"/>
    </source>
</evidence>
<feature type="transmembrane region" description="Helical" evidence="6">
    <location>
        <begin position="215"/>
        <end position="238"/>
    </location>
</feature>
<dbReference type="NCBIfam" id="TIGR00374">
    <property type="entry name" value="flippase-like domain"/>
    <property type="match status" value="1"/>
</dbReference>
<sequence>MSMTKQKLWSSFKLFIKVAVTAFALYLVFTKVSFRDLKEVVTKSDPLFLLLGFLSFLLSIVISAWRLNTFFKGIALYLPEKYNFKLYLLGMFYNVSLPGGIGGDGYKIYFLRKKFQIKGRKLLSCVFFDRLSGLWALCLITAALVIFIPTLGIPHWAPISCVLLGTLVYYVVMQRFFYDYAKNFLFKHVKALGVQSLQVICAICILYSLNFEGKFSPYLLLFLLSQIVAVIPLSIGGLGAREVVFIYGSDYFQLDAHRAVLISLISYFISVVISLSGSYFTLHPRALGEERLPETNEINLDD</sequence>
<dbReference type="PANTHER" id="PTHR40277">
    <property type="entry name" value="BLL5419 PROTEIN"/>
    <property type="match status" value="1"/>
</dbReference>
<proteinExistence type="predicted"/>
<evidence type="ECO:0000256" key="1">
    <source>
        <dbReference type="ARBA" id="ARBA00004651"/>
    </source>
</evidence>
<dbReference type="EMBL" id="BAABIQ010000038">
    <property type="protein sequence ID" value="GAA4796845.1"/>
    <property type="molecule type" value="Genomic_DNA"/>
</dbReference>
<protein>
    <submittedName>
        <fullName evidence="7">Lysylphosphatidylglycerol synthase transmembrane domain-containing protein</fullName>
    </submittedName>
</protein>
<dbReference type="Proteomes" id="UP001501411">
    <property type="component" value="Unassembled WGS sequence"/>
</dbReference>
<keyword evidence="5 6" id="KW-0472">Membrane</keyword>
<gene>
    <name evidence="7" type="ORF">GCM10023231_26670</name>
</gene>